<dbReference type="PANTHER" id="PTHR43335">
    <property type="entry name" value="ABC TRANSPORTER, ATP-BINDING PROTEIN"/>
    <property type="match status" value="1"/>
</dbReference>
<evidence type="ECO:0000313" key="8">
    <source>
        <dbReference type="Proteomes" id="UP001597479"/>
    </source>
</evidence>
<evidence type="ECO:0000259" key="6">
    <source>
        <dbReference type="PROSITE" id="PS50893"/>
    </source>
</evidence>
<dbReference type="PANTHER" id="PTHR43335:SF4">
    <property type="entry name" value="ABC TRANSPORTER, ATP-BINDING PROTEIN"/>
    <property type="match status" value="1"/>
</dbReference>
<feature type="compositionally biased region" description="Basic and acidic residues" evidence="5">
    <location>
        <begin position="313"/>
        <end position="371"/>
    </location>
</feature>
<evidence type="ECO:0000256" key="3">
    <source>
        <dbReference type="ARBA" id="ARBA00022741"/>
    </source>
</evidence>
<proteinExistence type="inferred from homology"/>
<evidence type="ECO:0000256" key="2">
    <source>
        <dbReference type="ARBA" id="ARBA00022448"/>
    </source>
</evidence>
<dbReference type="InterPro" id="IPR027417">
    <property type="entry name" value="P-loop_NTPase"/>
</dbReference>
<feature type="compositionally biased region" description="Low complexity" evidence="5">
    <location>
        <begin position="372"/>
        <end position="385"/>
    </location>
</feature>
<keyword evidence="2" id="KW-0813">Transport</keyword>
<dbReference type="EMBL" id="JBHUOG010000001">
    <property type="protein sequence ID" value="MFD2793043.1"/>
    <property type="molecule type" value="Genomic_DNA"/>
</dbReference>
<dbReference type="PROSITE" id="PS50893">
    <property type="entry name" value="ABC_TRANSPORTER_2"/>
    <property type="match status" value="1"/>
</dbReference>
<accession>A0ABW5VS39</accession>
<dbReference type="SMART" id="SM00382">
    <property type="entry name" value="AAA"/>
    <property type="match status" value="1"/>
</dbReference>
<protein>
    <submittedName>
        <fullName evidence="7">ABC transporter ATP-binding protein</fullName>
    </submittedName>
</protein>
<dbReference type="SUPFAM" id="SSF52540">
    <property type="entry name" value="P-loop containing nucleoside triphosphate hydrolases"/>
    <property type="match status" value="1"/>
</dbReference>
<dbReference type="Pfam" id="PF00005">
    <property type="entry name" value="ABC_tran"/>
    <property type="match status" value="1"/>
</dbReference>
<keyword evidence="8" id="KW-1185">Reference proteome</keyword>
<feature type="domain" description="ABC transporter" evidence="6">
    <location>
        <begin position="9"/>
        <end position="239"/>
    </location>
</feature>
<keyword evidence="4 7" id="KW-0067">ATP-binding</keyword>
<organism evidence="7 8">
    <name type="scientific">Promicromonospora vindobonensis</name>
    <dbReference type="NCBI Taxonomy" id="195748"/>
    <lineage>
        <taxon>Bacteria</taxon>
        <taxon>Bacillati</taxon>
        <taxon>Actinomycetota</taxon>
        <taxon>Actinomycetes</taxon>
        <taxon>Micrococcales</taxon>
        <taxon>Promicromonosporaceae</taxon>
        <taxon>Promicromonospora</taxon>
    </lineage>
</organism>
<reference evidence="8" key="1">
    <citation type="journal article" date="2019" name="Int. J. Syst. Evol. Microbiol.">
        <title>The Global Catalogue of Microorganisms (GCM) 10K type strain sequencing project: providing services to taxonomists for standard genome sequencing and annotation.</title>
        <authorList>
            <consortium name="The Broad Institute Genomics Platform"/>
            <consortium name="The Broad Institute Genome Sequencing Center for Infectious Disease"/>
            <person name="Wu L."/>
            <person name="Ma J."/>
        </authorList>
    </citation>
    <scope>NUCLEOTIDE SEQUENCE [LARGE SCALE GENOMIC DNA]</scope>
    <source>
        <strain evidence="8">CCM 7044</strain>
    </source>
</reference>
<dbReference type="InterPro" id="IPR003593">
    <property type="entry name" value="AAA+_ATPase"/>
</dbReference>
<name>A0ABW5VS39_9MICO</name>
<sequence length="448" mass="46376">MIPGSDTAVETLGLRKTYRSVRGRVAGVDGLDLRVPAGGLHALLGLPGSGKTTTLRLLTGLAHADAGAIKIFGVPVPDDLPELAGRIGAVVGEPGFQARLSGRRNLAILASAAGVPRARVDEVLARVILTDRAKVAYGTYSADEQRRLALGAALLRDPDLLVVDEPSGGLDAVGTREIRQALRRLADQGTTVLVATGALTEAQQVADTVTVLDGGRVLAQGTVADLLGDAAVSVRVRLDEPGKAATTLRAAGFKVRADGDTLHVDGVAEPSEISRALAKQKLFPGELVPQREDLAAVVGRLRPIAPPVPEQLSRAEERAARKAAERQAVERKKAADQRKADKDAAEKRAAAEKAAAEKRAAADKAVAEKAAARQAISDAKAAAKQARIDDRAAQKQPALDQKAATKPDGERGTAVADAGPSAEQDGAKPTAKPGAARPSAPKRAKGSR</sequence>
<comment type="caution">
    <text evidence="7">The sequence shown here is derived from an EMBL/GenBank/DDBJ whole genome shotgun (WGS) entry which is preliminary data.</text>
</comment>
<evidence type="ECO:0000256" key="4">
    <source>
        <dbReference type="ARBA" id="ARBA00022840"/>
    </source>
</evidence>
<gene>
    <name evidence="7" type="ORF">ACFS27_05735</name>
</gene>
<evidence type="ECO:0000313" key="7">
    <source>
        <dbReference type="EMBL" id="MFD2793043.1"/>
    </source>
</evidence>
<dbReference type="InterPro" id="IPR003439">
    <property type="entry name" value="ABC_transporter-like_ATP-bd"/>
</dbReference>
<comment type="similarity">
    <text evidence="1">Belongs to the ABC transporter superfamily.</text>
</comment>
<evidence type="ECO:0000256" key="5">
    <source>
        <dbReference type="SAM" id="MobiDB-lite"/>
    </source>
</evidence>
<feature type="region of interest" description="Disordered" evidence="5">
    <location>
        <begin position="309"/>
        <end position="448"/>
    </location>
</feature>
<dbReference type="Gene3D" id="3.40.50.300">
    <property type="entry name" value="P-loop containing nucleotide triphosphate hydrolases"/>
    <property type="match status" value="1"/>
</dbReference>
<evidence type="ECO:0000256" key="1">
    <source>
        <dbReference type="ARBA" id="ARBA00005417"/>
    </source>
</evidence>
<dbReference type="Proteomes" id="UP001597479">
    <property type="component" value="Unassembled WGS sequence"/>
</dbReference>
<dbReference type="GO" id="GO:0005524">
    <property type="term" value="F:ATP binding"/>
    <property type="evidence" value="ECO:0007669"/>
    <property type="project" value="UniProtKB-KW"/>
</dbReference>
<keyword evidence="3" id="KW-0547">Nucleotide-binding</keyword>
<dbReference type="RefSeq" id="WP_377180880.1">
    <property type="nucleotide sequence ID" value="NZ_JBHUOG010000001.1"/>
</dbReference>